<proteinExistence type="predicted"/>
<accession>A0A1W1Y7X7</accession>
<protein>
    <submittedName>
        <fullName evidence="1">Uncharacterized protein</fullName>
    </submittedName>
</protein>
<dbReference type="Proteomes" id="UP000192656">
    <property type="component" value="Unassembled WGS sequence"/>
</dbReference>
<keyword evidence="2" id="KW-1185">Reference proteome</keyword>
<evidence type="ECO:0000313" key="1">
    <source>
        <dbReference type="EMBL" id="SMC32310.1"/>
    </source>
</evidence>
<dbReference type="AlphaFoldDB" id="A0A1W1Y7X7"/>
<evidence type="ECO:0000313" key="2">
    <source>
        <dbReference type="Proteomes" id="UP000192656"/>
    </source>
</evidence>
<dbReference type="STRING" id="937218.SAMN06297251_10116"/>
<reference evidence="1 2" key="1">
    <citation type="submission" date="2017-04" db="EMBL/GenBank/DDBJ databases">
        <authorList>
            <person name="Afonso C.L."/>
            <person name="Miller P.J."/>
            <person name="Scott M.A."/>
            <person name="Spackman E."/>
            <person name="Goraichik I."/>
            <person name="Dimitrov K.M."/>
            <person name="Suarez D.L."/>
            <person name="Swayne D.E."/>
        </authorList>
    </citation>
    <scope>NUCLEOTIDE SEQUENCE [LARGE SCALE GENOMIC DNA]</scope>
    <source>
        <strain evidence="1 2">CGMCC 1.10972</strain>
    </source>
</reference>
<sequence length="83" mass="9434">MGGFRIRVLMSPYINGIVYPVNKRYRLFEENRMGRPALDVSPTVVRLTTDQRARIEALVGKRGLAGFIRAAVEAELERRETGK</sequence>
<dbReference type="EMBL" id="FWXR01000001">
    <property type="protein sequence ID" value="SMC32310.1"/>
    <property type="molecule type" value="Genomic_DNA"/>
</dbReference>
<gene>
    <name evidence="1" type="ORF">SAMN06297251_10116</name>
</gene>
<name>A0A1W1Y7X7_9HYPH</name>
<organism evidence="1 2">
    <name type="scientific">Fulvimarina manganoxydans</name>
    <dbReference type="NCBI Taxonomy" id="937218"/>
    <lineage>
        <taxon>Bacteria</taxon>
        <taxon>Pseudomonadati</taxon>
        <taxon>Pseudomonadota</taxon>
        <taxon>Alphaproteobacteria</taxon>
        <taxon>Hyphomicrobiales</taxon>
        <taxon>Aurantimonadaceae</taxon>
        <taxon>Fulvimarina</taxon>
    </lineage>
</organism>